<keyword evidence="9" id="KW-0066">ATP synthesis</keyword>
<dbReference type="VEuPathDB" id="FungiDB:SeMB42_g05465"/>
<keyword evidence="7" id="KW-0496">Mitochondrion</keyword>
<evidence type="ECO:0000313" key="11">
    <source>
        <dbReference type="Proteomes" id="UP000320475"/>
    </source>
</evidence>
<comment type="caution">
    <text evidence="10">The sequence shown here is derived from an EMBL/GenBank/DDBJ whole genome shotgun (WGS) entry which is preliminary data.</text>
</comment>
<dbReference type="AlphaFoldDB" id="A0A507D4C0"/>
<keyword evidence="5" id="KW-0375">Hydrogen ion transport</keyword>
<evidence type="ECO:0000256" key="1">
    <source>
        <dbReference type="ARBA" id="ARBA00004325"/>
    </source>
</evidence>
<organism evidence="10 11">
    <name type="scientific">Synchytrium endobioticum</name>
    <dbReference type="NCBI Taxonomy" id="286115"/>
    <lineage>
        <taxon>Eukaryota</taxon>
        <taxon>Fungi</taxon>
        <taxon>Fungi incertae sedis</taxon>
        <taxon>Chytridiomycota</taxon>
        <taxon>Chytridiomycota incertae sedis</taxon>
        <taxon>Chytridiomycetes</taxon>
        <taxon>Synchytriales</taxon>
        <taxon>Synchytriaceae</taxon>
        <taxon>Synchytrium</taxon>
    </lineage>
</organism>
<evidence type="ECO:0000313" key="10">
    <source>
        <dbReference type="EMBL" id="TPX46286.1"/>
    </source>
</evidence>
<evidence type="ECO:0000256" key="3">
    <source>
        <dbReference type="ARBA" id="ARBA00022448"/>
    </source>
</evidence>
<dbReference type="GO" id="GO:0015078">
    <property type="term" value="F:proton transmembrane transporter activity"/>
    <property type="evidence" value="ECO:0007669"/>
    <property type="project" value="InterPro"/>
</dbReference>
<reference evidence="10 11" key="1">
    <citation type="journal article" date="2019" name="Sci. Rep.">
        <title>Comparative genomics of chytrid fungi reveal insights into the obligate biotrophic and pathogenic lifestyle of Synchytrium endobioticum.</title>
        <authorList>
            <person name="van de Vossenberg B.T.L.H."/>
            <person name="Warris S."/>
            <person name="Nguyen H.D.T."/>
            <person name="van Gent-Pelzer M.P.E."/>
            <person name="Joly D.L."/>
            <person name="van de Geest H.C."/>
            <person name="Bonants P.J.M."/>
            <person name="Smith D.S."/>
            <person name="Levesque C.A."/>
            <person name="van der Lee T.A.J."/>
        </authorList>
    </citation>
    <scope>NUCLEOTIDE SEQUENCE [LARGE SCALE GENOMIC DNA]</scope>
    <source>
        <strain evidence="10 11">LEV6574</strain>
    </source>
</reference>
<dbReference type="GO" id="GO:0045259">
    <property type="term" value="C:proton-transporting ATP synthase complex"/>
    <property type="evidence" value="ECO:0007669"/>
    <property type="project" value="UniProtKB-KW"/>
</dbReference>
<evidence type="ECO:0000256" key="6">
    <source>
        <dbReference type="ARBA" id="ARBA00023065"/>
    </source>
</evidence>
<protein>
    <submittedName>
        <fullName evidence="10">Uncharacterized protein</fullName>
    </submittedName>
</protein>
<dbReference type="EMBL" id="QEAM01000108">
    <property type="protein sequence ID" value="TPX46286.1"/>
    <property type="molecule type" value="Genomic_DNA"/>
</dbReference>
<keyword evidence="4" id="KW-0138">CF(0)</keyword>
<proteinExistence type="inferred from homology"/>
<comment type="subcellular location">
    <subcellularLocation>
        <location evidence="1">Mitochondrion membrane</location>
    </subcellularLocation>
</comment>
<evidence type="ECO:0000256" key="4">
    <source>
        <dbReference type="ARBA" id="ARBA00022547"/>
    </source>
</evidence>
<dbReference type="OrthoDB" id="437at2759"/>
<sequence length="156" mass="17242">MMRPIITRQWTSPWRHSMTTSVRRRLATTETAAKASAVASQAVANTTKAASHVVSRVTGLVEPILYYGQVGLELVRQVAVHQRLTNFNVAEAQQGYANFLAAFQNGTWRNVTLRHAAGVAVKGVEIVGFFCVGEMIGRRHVIGYDIPGAHRYEHEP</sequence>
<dbReference type="GO" id="GO:0015986">
    <property type="term" value="P:proton motive force-driven ATP synthesis"/>
    <property type="evidence" value="ECO:0007669"/>
    <property type="project" value="InterPro"/>
</dbReference>
<evidence type="ECO:0000256" key="7">
    <source>
        <dbReference type="ARBA" id="ARBA00023128"/>
    </source>
</evidence>
<evidence type="ECO:0000256" key="5">
    <source>
        <dbReference type="ARBA" id="ARBA00022781"/>
    </source>
</evidence>
<keyword evidence="3" id="KW-0813">Transport</keyword>
<dbReference type="Proteomes" id="UP000320475">
    <property type="component" value="Unassembled WGS sequence"/>
</dbReference>
<gene>
    <name evidence="10" type="ORF">SeLEV6574_g03307</name>
</gene>
<evidence type="ECO:0000256" key="2">
    <source>
        <dbReference type="ARBA" id="ARBA00005699"/>
    </source>
</evidence>
<name>A0A507D4C0_9FUNG</name>
<dbReference type="GO" id="GO:0031966">
    <property type="term" value="C:mitochondrial membrane"/>
    <property type="evidence" value="ECO:0007669"/>
    <property type="project" value="UniProtKB-SubCell"/>
</dbReference>
<accession>A0A507D4C0</accession>
<evidence type="ECO:0000256" key="8">
    <source>
        <dbReference type="ARBA" id="ARBA00023136"/>
    </source>
</evidence>
<dbReference type="InterPro" id="IPR006808">
    <property type="entry name" value="ATP_synth_F0_gsu_mt"/>
</dbReference>
<comment type="similarity">
    <text evidence="2">Belongs to the ATPase g subunit family.</text>
</comment>
<keyword evidence="8" id="KW-0472">Membrane</keyword>
<keyword evidence="6" id="KW-0406">Ion transport</keyword>
<dbReference type="Pfam" id="PF04718">
    <property type="entry name" value="ATP-synt_G"/>
    <property type="match status" value="1"/>
</dbReference>
<evidence type="ECO:0000256" key="9">
    <source>
        <dbReference type="ARBA" id="ARBA00023310"/>
    </source>
</evidence>